<protein>
    <submittedName>
        <fullName evidence="2">Uncharacterized protein</fullName>
    </submittedName>
</protein>
<proteinExistence type="predicted"/>
<evidence type="ECO:0000313" key="3">
    <source>
        <dbReference type="Proteomes" id="UP000007819"/>
    </source>
</evidence>
<accession>A0A8R2NKA5</accession>
<keyword evidence="1" id="KW-0472">Membrane</keyword>
<feature type="transmembrane region" description="Helical" evidence="1">
    <location>
        <begin position="41"/>
        <end position="60"/>
    </location>
</feature>
<dbReference type="KEGG" id="api:107884595"/>
<dbReference type="RefSeq" id="XP_029341778.1">
    <property type="nucleotide sequence ID" value="XM_029485918.1"/>
</dbReference>
<evidence type="ECO:0000313" key="2">
    <source>
        <dbReference type="EnsemblMetazoa" id="XP_029341778.1"/>
    </source>
</evidence>
<dbReference type="AlphaFoldDB" id="A0A8R2NKA5"/>
<keyword evidence="3" id="KW-1185">Reference proteome</keyword>
<dbReference type="EnsemblMetazoa" id="XM_029485918.1">
    <property type="protein sequence ID" value="XP_029341778.1"/>
    <property type="gene ID" value="LOC107884595"/>
</dbReference>
<reference evidence="3" key="1">
    <citation type="submission" date="2010-06" db="EMBL/GenBank/DDBJ databases">
        <authorList>
            <person name="Jiang H."/>
            <person name="Abraham K."/>
            <person name="Ali S."/>
            <person name="Alsbrooks S.L."/>
            <person name="Anim B.N."/>
            <person name="Anosike U.S."/>
            <person name="Attaway T."/>
            <person name="Bandaranaike D.P."/>
            <person name="Battles P.K."/>
            <person name="Bell S.N."/>
            <person name="Bell A.V."/>
            <person name="Beltran B."/>
            <person name="Bickham C."/>
            <person name="Bustamante Y."/>
            <person name="Caleb T."/>
            <person name="Canada A."/>
            <person name="Cardenas V."/>
            <person name="Carter K."/>
            <person name="Chacko J."/>
            <person name="Chandrabose M.N."/>
            <person name="Chavez D."/>
            <person name="Chavez A."/>
            <person name="Chen L."/>
            <person name="Chu H.-S."/>
            <person name="Claassen K.J."/>
            <person name="Cockrell R."/>
            <person name="Collins M."/>
            <person name="Cooper J.A."/>
            <person name="Cree A."/>
            <person name="Curry S.M."/>
            <person name="Da Y."/>
            <person name="Dao M.D."/>
            <person name="Das B."/>
            <person name="Davila M.-L."/>
            <person name="Davy-Carroll L."/>
            <person name="Denson S."/>
            <person name="Dinh H."/>
            <person name="Ebong V.E."/>
            <person name="Edwards J.R."/>
            <person name="Egan A."/>
            <person name="El-Daye J."/>
            <person name="Escobedo L."/>
            <person name="Fernandez S."/>
            <person name="Fernando P.R."/>
            <person name="Flagg N."/>
            <person name="Forbes L.D."/>
            <person name="Fowler R.G."/>
            <person name="Fu Q."/>
            <person name="Gabisi R.A."/>
            <person name="Ganer J."/>
            <person name="Garbino Pronczuk A."/>
            <person name="Garcia R.M."/>
            <person name="Garner T."/>
            <person name="Garrett T.E."/>
            <person name="Gonzalez D.A."/>
            <person name="Hamid H."/>
            <person name="Hawkins E.S."/>
            <person name="Hirani K."/>
            <person name="Hogues M.E."/>
            <person name="Hollins B."/>
            <person name="Hsiao C.-H."/>
            <person name="Jabil R."/>
            <person name="James M.L."/>
            <person name="Jhangiani S.N."/>
            <person name="Johnson B."/>
            <person name="Johnson Q."/>
            <person name="Joshi V."/>
            <person name="Kalu J.B."/>
            <person name="Kam C."/>
            <person name="Kashfia A."/>
            <person name="Keebler J."/>
            <person name="Kisamo H."/>
            <person name="Kovar C.L."/>
            <person name="Lago L.A."/>
            <person name="Lai C.-Y."/>
            <person name="Laidlaw J."/>
            <person name="Lara F."/>
            <person name="Le T.-K."/>
            <person name="Lee S.L."/>
            <person name="Legall F.H."/>
            <person name="Lemon S.J."/>
            <person name="Lewis L.R."/>
            <person name="Li B."/>
            <person name="Liu Y."/>
            <person name="Liu Y.-S."/>
            <person name="Lopez J."/>
            <person name="Lozado R.J."/>
            <person name="Lu J."/>
            <person name="Madu R.C."/>
            <person name="Maheshwari M."/>
            <person name="Maheshwari R."/>
            <person name="Malloy K."/>
            <person name="Martinez E."/>
            <person name="Mathew T."/>
            <person name="Mercado I.C."/>
            <person name="Mercado C."/>
            <person name="Meyer B."/>
            <person name="Montgomery K."/>
            <person name="Morgan M.B."/>
            <person name="Munidasa M."/>
            <person name="Nazareth L.V."/>
            <person name="Nelson J."/>
            <person name="Ng B.M."/>
            <person name="Nguyen N.B."/>
            <person name="Nguyen P.Q."/>
            <person name="Nguyen T."/>
            <person name="Obregon M."/>
            <person name="Okwuonu G.O."/>
            <person name="Onwere C.G."/>
            <person name="Orozco G."/>
            <person name="Parra A."/>
            <person name="Patel S."/>
            <person name="Patil S."/>
            <person name="Perez A."/>
            <person name="Perez Y."/>
            <person name="Pham C."/>
            <person name="Primus E.L."/>
            <person name="Pu L.-L."/>
            <person name="Puazo M."/>
            <person name="Qin X."/>
            <person name="Quiroz J.B."/>
            <person name="Reese J."/>
            <person name="Richards S."/>
            <person name="Rives C.M."/>
            <person name="Robberts R."/>
            <person name="Ruiz S.J."/>
            <person name="Ruiz M.J."/>
            <person name="Santibanez J."/>
            <person name="Schneider B.W."/>
            <person name="Sisson I."/>
            <person name="Smith M."/>
            <person name="Sodergren E."/>
            <person name="Song X.-Z."/>
            <person name="Song B.B."/>
            <person name="Summersgill H."/>
            <person name="Thelus R."/>
            <person name="Thornton R.D."/>
            <person name="Trejos Z.Y."/>
            <person name="Usmani K."/>
            <person name="Vattathil S."/>
            <person name="Villasana D."/>
            <person name="Walker D.L."/>
            <person name="Wang S."/>
            <person name="Wang K."/>
            <person name="White C.S."/>
            <person name="Williams A.C."/>
            <person name="Williamson J."/>
            <person name="Wilson K."/>
            <person name="Woghiren I.O."/>
            <person name="Woodworth J.R."/>
            <person name="Worley K.C."/>
            <person name="Wright R.A."/>
            <person name="Wu W."/>
            <person name="Young L."/>
            <person name="Zhang L."/>
            <person name="Zhang J."/>
            <person name="Zhu Y."/>
            <person name="Muzny D.M."/>
            <person name="Weinstock G."/>
            <person name="Gibbs R.A."/>
        </authorList>
    </citation>
    <scope>NUCLEOTIDE SEQUENCE [LARGE SCALE GENOMIC DNA]</scope>
    <source>
        <strain evidence="3">LSR1</strain>
    </source>
</reference>
<sequence length="189" mass="21840">MKPANRLFVNSRSTCNLIFNPNRESSKMNFPKRNKVNYKRFPYKIICLMLFLAIVMMKIVSYTCQDLAGSISNNGVSKTVFSIPVDNLWPCGGKPNCYYQYNSKNCTKMTQLSIRLSLTGLGGLKPPPLIVTLSTVMKKNRRRLFKDPYNVMDQNKPLELILCDKRLDMLQWVRCYFSLYSHMANLTVL</sequence>
<reference evidence="2" key="2">
    <citation type="submission" date="2022-06" db="UniProtKB">
        <authorList>
            <consortium name="EnsemblMetazoa"/>
        </authorList>
    </citation>
    <scope>IDENTIFICATION</scope>
</reference>
<keyword evidence="1" id="KW-0812">Transmembrane</keyword>
<name>A0A8R2NKA5_ACYPI</name>
<organism evidence="2 3">
    <name type="scientific">Acyrthosiphon pisum</name>
    <name type="common">Pea aphid</name>
    <dbReference type="NCBI Taxonomy" id="7029"/>
    <lineage>
        <taxon>Eukaryota</taxon>
        <taxon>Metazoa</taxon>
        <taxon>Ecdysozoa</taxon>
        <taxon>Arthropoda</taxon>
        <taxon>Hexapoda</taxon>
        <taxon>Insecta</taxon>
        <taxon>Pterygota</taxon>
        <taxon>Neoptera</taxon>
        <taxon>Paraneoptera</taxon>
        <taxon>Hemiptera</taxon>
        <taxon>Sternorrhyncha</taxon>
        <taxon>Aphidomorpha</taxon>
        <taxon>Aphidoidea</taxon>
        <taxon>Aphididae</taxon>
        <taxon>Macrosiphini</taxon>
        <taxon>Acyrthosiphon</taxon>
    </lineage>
</organism>
<dbReference type="GeneID" id="107884595"/>
<dbReference type="Proteomes" id="UP000007819">
    <property type="component" value="Chromosome X"/>
</dbReference>
<keyword evidence="1" id="KW-1133">Transmembrane helix</keyword>
<evidence type="ECO:0000256" key="1">
    <source>
        <dbReference type="SAM" id="Phobius"/>
    </source>
</evidence>
<dbReference type="OrthoDB" id="6616057at2759"/>